<dbReference type="AlphaFoldDB" id="A0A2P8D9G6"/>
<feature type="signal peptide" evidence="1">
    <location>
        <begin position="1"/>
        <end position="29"/>
    </location>
</feature>
<dbReference type="Gene3D" id="3.40.50.620">
    <property type="entry name" value="HUPs"/>
    <property type="match status" value="1"/>
</dbReference>
<keyword evidence="1" id="KW-0732">Signal</keyword>
<dbReference type="RefSeq" id="WP_245882017.1">
    <property type="nucleotide sequence ID" value="NZ_PYGD01000001.1"/>
</dbReference>
<proteinExistence type="predicted"/>
<gene>
    <name evidence="3" type="ORF">B0I18_10116</name>
</gene>
<evidence type="ECO:0000313" key="4">
    <source>
        <dbReference type="Proteomes" id="UP000240572"/>
    </source>
</evidence>
<evidence type="ECO:0000259" key="2">
    <source>
        <dbReference type="Pfam" id="PF02698"/>
    </source>
</evidence>
<dbReference type="CDD" id="cd06259">
    <property type="entry name" value="YdcF-like"/>
    <property type="match status" value="1"/>
</dbReference>
<feature type="chain" id="PRO_5015139285" evidence="1">
    <location>
        <begin position="30"/>
        <end position="232"/>
    </location>
</feature>
<dbReference type="Proteomes" id="UP000240572">
    <property type="component" value="Unassembled WGS sequence"/>
</dbReference>
<reference evidence="3 4" key="1">
    <citation type="submission" date="2018-03" db="EMBL/GenBank/DDBJ databases">
        <title>Genomic Encyclopedia of Type Strains, Phase III (KMG-III): the genomes of soil and plant-associated and newly described type strains.</title>
        <authorList>
            <person name="Whitman W."/>
        </authorList>
    </citation>
    <scope>NUCLEOTIDE SEQUENCE [LARGE SCALE GENOMIC DNA]</scope>
    <source>
        <strain evidence="3 4">CGMCC 1.12700</strain>
    </source>
</reference>
<dbReference type="EMBL" id="PYGD01000001">
    <property type="protein sequence ID" value="PSK93868.1"/>
    <property type="molecule type" value="Genomic_DNA"/>
</dbReference>
<name>A0A2P8D9G6_9BACT</name>
<dbReference type="InterPro" id="IPR003848">
    <property type="entry name" value="DUF218"/>
</dbReference>
<evidence type="ECO:0000256" key="1">
    <source>
        <dbReference type="SAM" id="SignalP"/>
    </source>
</evidence>
<keyword evidence="4" id="KW-1185">Reference proteome</keyword>
<dbReference type="Pfam" id="PF02698">
    <property type="entry name" value="DUF218"/>
    <property type="match status" value="1"/>
</dbReference>
<comment type="caution">
    <text evidence="3">The sequence shown here is derived from an EMBL/GenBank/DDBJ whole genome shotgun (WGS) entry which is preliminary data.</text>
</comment>
<feature type="domain" description="DUF218" evidence="2">
    <location>
        <begin position="48"/>
        <end position="179"/>
    </location>
</feature>
<sequence>MMLNRNRNSSFIMLACLTLLLYHTGCAFSKKQTRRMFATIKQEQQTFDAIIVPGVPFRNGHWDSIMKGRVLWSYLLYKHGIARNIIYSGGAVYSPYYEAVIMGLYGQQLGIPQEHIFYDTLAEHSTENIFYSYELARSQGFKSIALATDPFQAKMTRKFARKKFGTPVVPIPFVEDSLKTCNHLEPVIDPAPAYKEGFQSITEREGFFKRFRGTLGAYIPWPDKEQKKAPKL</sequence>
<accession>A0A2P8D9G6</accession>
<organism evidence="3 4">
    <name type="scientific">Taibaiella chishuiensis</name>
    <dbReference type="NCBI Taxonomy" id="1434707"/>
    <lineage>
        <taxon>Bacteria</taxon>
        <taxon>Pseudomonadati</taxon>
        <taxon>Bacteroidota</taxon>
        <taxon>Chitinophagia</taxon>
        <taxon>Chitinophagales</taxon>
        <taxon>Chitinophagaceae</taxon>
        <taxon>Taibaiella</taxon>
    </lineage>
</organism>
<dbReference type="InterPro" id="IPR014729">
    <property type="entry name" value="Rossmann-like_a/b/a_fold"/>
</dbReference>
<evidence type="ECO:0000313" key="3">
    <source>
        <dbReference type="EMBL" id="PSK93868.1"/>
    </source>
</evidence>
<protein>
    <submittedName>
        <fullName evidence="3">DUF218 domain-containing protein</fullName>
    </submittedName>
</protein>